<dbReference type="InterPro" id="IPR003177">
    <property type="entry name" value="Cytc_oxidase_su7a_met"/>
</dbReference>
<dbReference type="GO" id="GO:0097250">
    <property type="term" value="P:mitochondrial respirasome assembly"/>
    <property type="evidence" value="ECO:0007669"/>
    <property type="project" value="UniProtKB-ARBA"/>
</dbReference>
<keyword evidence="11 14" id="KW-0472">Membrane</keyword>
<sequence>MFRYTMALRQVSRRTFSSTVSRQIDNKVPANQKLFQVTQEDNGIPVYLKGGTKDALLYRATMVLTVFGSGLVLYNLFDAALSKK</sequence>
<evidence type="ECO:0000256" key="4">
    <source>
        <dbReference type="ARBA" id="ARBA00022692"/>
    </source>
</evidence>
<dbReference type="GO" id="GO:0006123">
    <property type="term" value="P:mitochondrial electron transport, cytochrome c to oxygen"/>
    <property type="evidence" value="ECO:0007669"/>
    <property type="project" value="InterPro"/>
</dbReference>
<evidence type="ECO:0000256" key="1">
    <source>
        <dbReference type="ARBA" id="ARBA00004434"/>
    </source>
</evidence>
<dbReference type="FunFam" id="4.10.91.10:FF:000001">
    <property type="entry name" value="Cytochrome c oxidase subunit 7A1, mitochondrial"/>
    <property type="match status" value="1"/>
</dbReference>
<proteinExistence type="inferred from homology"/>
<evidence type="ECO:0000313" key="15">
    <source>
        <dbReference type="Ensembl" id="ENSEEEP00000047501.2"/>
    </source>
</evidence>
<dbReference type="KEGG" id="eee:113574113"/>
<evidence type="ECO:0000256" key="2">
    <source>
        <dbReference type="ARBA" id="ARBA00004673"/>
    </source>
</evidence>
<dbReference type="STRING" id="8005.ENSEEEP00000047501"/>
<reference evidence="16" key="1">
    <citation type="journal article" date="2014" name="Science">
        <title>Nonhuman genetics. Genomic basis for the convergent evolution of electric organs.</title>
        <authorList>
            <person name="Gallant J.R."/>
            <person name="Traeger L.L."/>
            <person name="Volkening J.D."/>
            <person name="Moffett H."/>
            <person name="Chen P.H."/>
            <person name="Novina C.D."/>
            <person name="Phillips G.N.Jr."/>
            <person name="Anand R."/>
            <person name="Wells G.B."/>
            <person name="Pinch M."/>
            <person name="Guth R."/>
            <person name="Unguez G.A."/>
            <person name="Albert J.S."/>
            <person name="Zakon H.H."/>
            <person name="Samanta M.P."/>
            <person name="Sussman M.R."/>
        </authorList>
    </citation>
    <scope>NUCLEOTIDE SEQUENCE [LARGE SCALE GENOMIC DNA]</scope>
</reference>
<evidence type="ECO:0000256" key="7">
    <source>
        <dbReference type="ARBA" id="ARBA00022989"/>
    </source>
</evidence>
<dbReference type="InterPro" id="IPR036539">
    <property type="entry name" value="Cyt_c_oxidase_su7a_sf"/>
</dbReference>
<reference evidence="16" key="2">
    <citation type="journal article" date="2017" name="Sci. Adv.">
        <title>A tail of two voltages: Proteomic comparison of the three electric organs of the electric eel.</title>
        <authorList>
            <person name="Traeger L.L."/>
            <person name="Sabat G."/>
            <person name="Barrett-Wilt G.A."/>
            <person name="Wells G.B."/>
            <person name="Sussman M.R."/>
        </authorList>
    </citation>
    <scope>NUCLEOTIDE SEQUENCE [LARGE SCALE GENOMIC DNA]</scope>
</reference>
<comment type="similarity">
    <text evidence="3">Belongs to the cytochrome c oxidase VIIa family.</text>
</comment>
<accession>A0A4W4HEV8</accession>
<dbReference type="AlphaFoldDB" id="A0A4W4HEV8"/>
<keyword evidence="9" id="KW-0560">Oxidoreductase</keyword>
<comment type="subcellular location">
    <subcellularLocation>
        <location evidence="1">Mitochondrion inner membrane</location>
        <topology evidence="1">Single-pass membrane protein</topology>
    </subcellularLocation>
</comment>
<reference evidence="15" key="3">
    <citation type="submission" date="2020-05" db="EMBL/GenBank/DDBJ databases">
        <title>Electrophorus electricus (electric eel) genome, fEleEle1, primary haplotype.</title>
        <authorList>
            <person name="Myers G."/>
            <person name="Meyer A."/>
            <person name="Fedrigo O."/>
            <person name="Formenti G."/>
            <person name="Rhie A."/>
            <person name="Tracey A."/>
            <person name="Sims Y."/>
            <person name="Jarvis E.D."/>
        </authorList>
    </citation>
    <scope>NUCLEOTIDE SEQUENCE [LARGE SCALE GENOMIC DNA]</scope>
</reference>
<name>A0A4W4HEV8_ELEEL</name>
<evidence type="ECO:0000256" key="9">
    <source>
        <dbReference type="ARBA" id="ARBA00023002"/>
    </source>
</evidence>
<evidence type="ECO:0000256" key="11">
    <source>
        <dbReference type="ARBA" id="ARBA00023136"/>
    </source>
</evidence>
<dbReference type="PANTHER" id="PTHR10510:SF15">
    <property type="entry name" value="CYTOCHROME C OXIDASE SUBUNIT 7A2, MITOCHONDRIAL"/>
    <property type="match status" value="1"/>
</dbReference>
<gene>
    <name evidence="15" type="primary">LOC113574113</name>
</gene>
<dbReference type="GeneTree" id="ENSGT00940000154550"/>
<reference evidence="15" key="5">
    <citation type="submission" date="2025-09" db="UniProtKB">
        <authorList>
            <consortium name="Ensembl"/>
        </authorList>
    </citation>
    <scope>IDENTIFICATION</scope>
</reference>
<evidence type="ECO:0000256" key="14">
    <source>
        <dbReference type="SAM" id="Phobius"/>
    </source>
</evidence>
<keyword evidence="16" id="KW-1185">Reference proteome</keyword>
<dbReference type="GO" id="GO:0016491">
    <property type="term" value="F:oxidoreductase activity"/>
    <property type="evidence" value="ECO:0007669"/>
    <property type="project" value="UniProtKB-KW"/>
</dbReference>
<keyword evidence="7 14" id="KW-1133">Transmembrane helix</keyword>
<evidence type="ECO:0000256" key="6">
    <source>
        <dbReference type="ARBA" id="ARBA00022946"/>
    </source>
</evidence>
<keyword evidence="4 14" id="KW-0812">Transmembrane</keyword>
<keyword evidence="5" id="KW-0999">Mitochondrion inner membrane</keyword>
<evidence type="ECO:0000313" key="16">
    <source>
        <dbReference type="Proteomes" id="UP000314983"/>
    </source>
</evidence>
<reference evidence="15" key="4">
    <citation type="submission" date="2025-08" db="UniProtKB">
        <authorList>
            <consortium name="Ensembl"/>
        </authorList>
    </citation>
    <scope>IDENTIFICATION</scope>
</reference>
<feature type="transmembrane region" description="Helical" evidence="14">
    <location>
        <begin position="56"/>
        <end position="77"/>
    </location>
</feature>
<comment type="pathway">
    <text evidence="2">Energy metabolism; oxidative phosphorylation.</text>
</comment>
<keyword evidence="6" id="KW-0809">Transit peptide</keyword>
<evidence type="ECO:0000256" key="12">
    <source>
        <dbReference type="ARBA" id="ARBA00040282"/>
    </source>
</evidence>
<evidence type="ECO:0000256" key="13">
    <source>
        <dbReference type="ARBA" id="ARBA00042325"/>
    </source>
</evidence>
<dbReference type="GO" id="GO:0002082">
    <property type="term" value="P:regulation of oxidative phosphorylation"/>
    <property type="evidence" value="ECO:0007669"/>
    <property type="project" value="TreeGrafter"/>
</dbReference>
<dbReference type="GO" id="GO:0005743">
    <property type="term" value="C:mitochondrial inner membrane"/>
    <property type="evidence" value="ECO:0007669"/>
    <property type="project" value="UniProtKB-SubCell"/>
</dbReference>
<keyword evidence="8" id="KW-0007">Acetylation</keyword>
<dbReference type="Proteomes" id="UP000314983">
    <property type="component" value="Chromosome 13"/>
</dbReference>
<dbReference type="InterPro" id="IPR039297">
    <property type="entry name" value="COX7a"/>
</dbReference>
<organism evidence="15 16">
    <name type="scientific">Electrophorus electricus</name>
    <name type="common">Electric eel</name>
    <name type="synonym">Gymnotus electricus</name>
    <dbReference type="NCBI Taxonomy" id="8005"/>
    <lineage>
        <taxon>Eukaryota</taxon>
        <taxon>Metazoa</taxon>
        <taxon>Chordata</taxon>
        <taxon>Craniata</taxon>
        <taxon>Vertebrata</taxon>
        <taxon>Euteleostomi</taxon>
        <taxon>Actinopterygii</taxon>
        <taxon>Neopterygii</taxon>
        <taxon>Teleostei</taxon>
        <taxon>Ostariophysi</taxon>
        <taxon>Gymnotiformes</taxon>
        <taxon>Gymnotoidei</taxon>
        <taxon>Gymnotidae</taxon>
        <taxon>Electrophorus</taxon>
    </lineage>
</organism>
<evidence type="ECO:0000256" key="10">
    <source>
        <dbReference type="ARBA" id="ARBA00023128"/>
    </source>
</evidence>
<dbReference type="Pfam" id="PF02238">
    <property type="entry name" value="COX7a"/>
    <property type="match status" value="1"/>
</dbReference>
<dbReference type="PANTHER" id="PTHR10510">
    <property type="entry name" value="CYTOCHROME C OXIDASE POLYPEPTIDE 7A"/>
    <property type="match status" value="1"/>
</dbReference>
<evidence type="ECO:0000256" key="3">
    <source>
        <dbReference type="ARBA" id="ARBA00009331"/>
    </source>
</evidence>
<dbReference type="GO" id="GO:0045277">
    <property type="term" value="C:respiratory chain complex IV"/>
    <property type="evidence" value="ECO:0007669"/>
    <property type="project" value="InterPro"/>
</dbReference>
<dbReference type="OMA" id="TNKVPEY"/>
<protein>
    <recommendedName>
        <fullName evidence="12">Cytochrome c oxidase subunit 7A2, mitochondrial</fullName>
    </recommendedName>
    <alternativeName>
        <fullName evidence="13">Cytochrome c oxidase subunit VIIa-liver/heart</fullName>
    </alternativeName>
</protein>
<dbReference type="RefSeq" id="XP_026860599.1">
    <property type="nucleotide sequence ID" value="XM_027004798.2"/>
</dbReference>
<dbReference type="Ensembl" id="ENSEEET00000048025.2">
    <property type="protein sequence ID" value="ENSEEEP00000047501.2"/>
    <property type="gene ID" value="ENSEEEG00000022352.2"/>
</dbReference>
<evidence type="ECO:0000256" key="8">
    <source>
        <dbReference type="ARBA" id="ARBA00022990"/>
    </source>
</evidence>
<keyword evidence="10" id="KW-0496">Mitochondrion</keyword>
<dbReference type="Gene3D" id="4.10.91.10">
    <property type="entry name" value="Cytochrome c oxidase, subunit VIIa"/>
    <property type="match status" value="1"/>
</dbReference>
<dbReference type="SUPFAM" id="SSF81419">
    <property type="entry name" value="Mitochondrial cytochrome c oxidase subunit VIIa"/>
    <property type="match status" value="1"/>
</dbReference>
<dbReference type="GeneID" id="113574113"/>
<evidence type="ECO:0000256" key="5">
    <source>
        <dbReference type="ARBA" id="ARBA00022792"/>
    </source>
</evidence>